<dbReference type="InterPro" id="IPR000182">
    <property type="entry name" value="GNAT_dom"/>
</dbReference>
<dbReference type="Gene3D" id="3.40.630.30">
    <property type="match status" value="1"/>
</dbReference>
<comment type="caution">
    <text evidence="4">The sequence shown here is derived from an EMBL/GenBank/DDBJ whole genome shotgun (WGS) entry which is preliminary data.</text>
</comment>
<evidence type="ECO:0000313" key="4">
    <source>
        <dbReference type="EMBL" id="NDU42375.1"/>
    </source>
</evidence>
<dbReference type="EMBL" id="WNJL01000030">
    <property type="protein sequence ID" value="NDU42375.1"/>
    <property type="molecule type" value="Genomic_DNA"/>
</dbReference>
<keyword evidence="2" id="KW-0012">Acyltransferase</keyword>
<gene>
    <name evidence="4" type="ORF">GL267_06890</name>
</gene>
<dbReference type="InterPro" id="IPR050832">
    <property type="entry name" value="Bact_Acetyltransf"/>
</dbReference>
<dbReference type="PANTHER" id="PTHR43877">
    <property type="entry name" value="AMINOALKYLPHOSPHONATE N-ACETYLTRANSFERASE-RELATED-RELATED"/>
    <property type="match status" value="1"/>
</dbReference>
<dbReference type="CDD" id="cd04301">
    <property type="entry name" value="NAT_SF"/>
    <property type="match status" value="1"/>
</dbReference>
<reference evidence="4" key="1">
    <citation type="submission" date="2019-11" db="EMBL/GenBank/DDBJ databases">
        <title>Acidithiobacillus ferrianus sp. nov.: a facultatively anaerobic and extremely acidophilic chemolithoautotroph.</title>
        <authorList>
            <person name="Norris P.R."/>
            <person name="Falagan C."/>
            <person name="Moya-Beltran A."/>
            <person name="Castro M."/>
            <person name="Quatrini R."/>
            <person name="Johnson D.B."/>
        </authorList>
    </citation>
    <scope>NUCLEOTIDE SEQUENCE [LARGE SCALE GENOMIC DNA]</scope>
    <source>
        <strain evidence="4">MG</strain>
    </source>
</reference>
<dbReference type="PROSITE" id="PS51186">
    <property type="entry name" value="GNAT"/>
    <property type="match status" value="1"/>
</dbReference>
<dbReference type="InterPro" id="IPR016181">
    <property type="entry name" value="Acyl_CoA_acyltransferase"/>
</dbReference>
<dbReference type="AlphaFoldDB" id="A0A845UAB0"/>
<feature type="domain" description="N-acetyltransferase" evidence="3">
    <location>
        <begin position="3"/>
        <end position="142"/>
    </location>
</feature>
<evidence type="ECO:0000259" key="3">
    <source>
        <dbReference type="PROSITE" id="PS51186"/>
    </source>
</evidence>
<accession>A0A845UAB0</accession>
<dbReference type="Pfam" id="PF00583">
    <property type="entry name" value="Acetyltransf_1"/>
    <property type="match status" value="1"/>
</dbReference>
<keyword evidence="1 4" id="KW-0808">Transferase</keyword>
<proteinExistence type="predicted"/>
<organism evidence="4">
    <name type="scientific">Acidithiobacillus ferrianus</name>
    <dbReference type="NCBI Taxonomy" id="2678518"/>
    <lineage>
        <taxon>Bacteria</taxon>
        <taxon>Pseudomonadati</taxon>
        <taxon>Pseudomonadota</taxon>
        <taxon>Acidithiobacillia</taxon>
        <taxon>Acidithiobacillales</taxon>
        <taxon>Acidithiobacillaceae</taxon>
        <taxon>Acidithiobacillus</taxon>
    </lineage>
</organism>
<protein>
    <submittedName>
        <fullName evidence="4">GNAT family N-acetyltransferase</fullName>
    </submittedName>
</protein>
<evidence type="ECO:0000256" key="2">
    <source>
        <dbReference type="ARBA" id="ARBA00023315"/>
    </source>
</evidence>
<sequence length="142" mass="15664">MIIEQKEYSEALLEQVNHLLGQLSSSASPLTAKDLRSILESDASRLLIAKNAGVVVGMLTLMIFRIPTGLRGLIEDIVVCESVRRKGIGALLIQSAINIAEAEGARTLDLTSRPERHAANQLYEKLGFSKRDSNVYRMCLRI</sequence>
<name>A0A845UAB0_9PROT</name>
<evidence type="ECO:0000256" key="1">
    <source>
        <dbReference type="ARBA" id="ARBA00022679"/>
    </source>
</evidence>
<dbReference type="RefSeq" id="WP_163097620.1">
    <property type="nucleotide sequence ID" value="NZ_CP127523.1"/>
</dbReference>
<dbReference type="SUPFAM" id="SSF55729">
    <property type="entry name" value="Acyl-CoA N-acyltransferases (Nat)"/>
    <property type="match status" value="1"/>
</dbReference>
<dbReference type="GO" id="GO:0016747">
    <property type="term" value="F:acyltransferase activity, transferring groups other than amino-acyl groups"/>
    <property type="evidence" value="ECO:0007669"/>
    <property type="project" value="InterPro"/>
</dbReference>